<feature type="transmembrane region" description="Helical" evidence="1">
    <location>
        <begin position="324"/>
        <end position="344"/>
    </location>
</feature>
<evidence type="ECO:0000259" key="2">
    <source>
        <dbReference type="Pfam" id="PF01757"/>
    </source>
</evidence>
<keyword evidence="1" id="KW-1133">Transmembrane helix</keyword>
<keyword evidence="1" id="KW-0472">Membrane</keyword>
<keyword evidence="1" id="KW-0812">Transmembrane</keyword>
<evidence type="ECO:0000313" key="3">
    <source>
        <dbReference type="EMBL" id="NDK37359.1"/>
    </source>
</evidence>
<feature type="transmembrane region" description="Helical" evidence="1">
    <location>
        <begin position="12"/>
        <end position="34"/>
    </location>
</feature>
<feature type="transmembrane region" description="Helical" evidence="1">
    <location>
        <begin position="84"/>
        <end position="104"/>
    </location>
</feature>
<evidence type="ECO:0000313" key="4">
    <source>
        <dbReference type="Proteomes" id="UP001429354"/>
    </source>
</evidence>
<evidence type="ECO:0000256" key="1">
    <source>
        <dbReference type="SAM" id="Phobius"/>
    </source>
</evidence>
<feature type="transmembrane region" description="Helical" evidence="1">
    <location>
        <begin position="294"/>
        <end position="312"/>
    </location>
</feature>
<feature type="transmembrane region" description="Helical" evidence="1">
    <location>
        <begin position="216"/>
        <end position="233"/>
    </location>
</feature>
<dbReference type="PANTHER" id="PTHR36927:SF3">
    <property type="entry name" value="GLUCANS BIOSYNTHESIS PROTEIN C"/>
    <property type="match status" value="1"/>
</dbReference>
<keyword evidence="3" id="KW-0808">Transferase</keyword>
<feature type="domain" description="Acyltransferase 3" evidence="2">
    <location>
        <begin position="5"/>
        <end position="369"/>
    </location>
</feature>
<sequence length="408" mass="46674">MPRRHDIDALRVIAFSLLILYHVAMVYVADWGYHIKSGYQAEWLQWPMIVLNRWRMPLLFMISGMAIGLFRPEAAPGRFAWSRCWRLLLPLLFGMFAVVPVQAYCEGVANGLVAPGFGSFLLRYWQVRPWPEGSFAGWEHGITWNHLWYLAYLWTYTMLLLALMPLLRTRAGQMLLALPGRLPGALLVLLPAVLMATCLLWLAPRYPETHALFGDWYVHAESFPLFLLGYAVARDARFWDRLQRLRWTTLAIALACITVELSLRAAGKYLPASRVPEFLQAVPWGTVERIARATYAWTALLAVFAWSHVWLNRPFRWLPYATEAVYPCYILHQSLIVPIAFLLIPLRLGPVWEPVLVLAGTFAGCLLLHELLIRRSNLLRPLFGLKRRSRTVASATPGTRLTPARGTR</sequence>
<protein>
    <submittedName>
        <fullName evidence="3">Acyltransferase</fullName>
    </submittedName>
</protein>
<dbReference type="Proteomes" id="UP001429354">
    <property type="component" value="Unassembled WGS sequence"/>
</dbReference>
<keyword evidence="4" id="KW-1185">Reference proteome</keyword>
<organism evidence="3 4">
    <name type="scientific">Pseudoxanthomonas gei</name>
    <dbReference type="NCBI Taxonomy" id="1383030"/>
    <lineage>
        <taxon>Bacteria</taxon>
        <taxon>Pseudomonadati</taxon>
        <taxon>Pseudomonadota</taxon>
        <taxon>Gammaproteobacteria</taxon>
        <taxon>Lysobacterales</taxon>
        <taxon>Lysobacteraceae</taxon>
        <taxon>Pseudoxanthomonas</taxon>
    </lineage>
</organism>
<feature type="transmembrane region" description="Helical" evidence="1">
    <location>
        <begin position="54"/>
        <end position="72"/>
    </location>
</feature>
<name>A0ABX0ADM7_9GAMM</name>
<feature type="transmembrane region" description="Helical" evidence="1">
    <location>
        <begin position="245"/>
        <end position="266"/>
    </location>
</feature>
<keyword evidence="3" id="KW-0012">Acyltransferase</keyword>
<feature type="transmembrane region" description="Helical" evidence="1">
    <location>
        <begin position="185"/>
        <end position="204"/>
    </location>
</feature>
<feature type="transmembrane region" description="Helical" evidence="1">
    <location>
        <begin position="356"/>
        <end position="373"/>
    </location>
</feature>
<proteinExistence type="predicted"/>
<feature type="transmembrane region" description="Helical" evidence="1">
    <location>
        <begin position="147"/>
        <end position="164"/>
    </location>
</feature>
<dbReference type="RefSeq" id="WP_162347930.1">
    <property type="nucleotide sequence ID" value="NZ_QOVG01000001.1"/>
</dbReference>
<comment type="caution">
    <text evidence="3">The sequence shown here is derived from an EMBL/GenBank/DDBJ whole genome shotgun (WGS) entry which is preliminary data.</text>
</comment>
<accession>A0ABX0ADM7</accession>
<dbReference type="InterPro" id="IPR002656">
    <property type="entry name" value="Acyl_transf_3_dom"/>
</dbReference>
<gene>
    <name evidence="3" type="ORF">DT603_00675</name>
</gene>
<dbReference type="GO" id="GO:0016746">
    <property type="term" value="F:acyltransferase activity"/>
    <property type="evidence" value="ECO:0007669"/>
    <property type="project" value="UniProtKB-KW"/>
</dbReference>
<dbReference type="Pfam" id="PF01757">
    <property type="entry name" value="Acyl_transf_3"/>
    <property type="match status" value="1"/>
</dbReference>
<dbReference type="PANTHER" id="PTHR36927">
    <property type="entry name" value="BLR4337 PROTEIN"/>
    <property type="match status" value="1"/>
</dbReference>
<dbReference type="InterPro" id="IPR050623">
    <property type="entry name" value="Glucan_succinyl_AcylTrfase"/>
</dbReference>
<reference evidence="3 4" key="1">
    <citation type="submission" date="2018-07" db="EMBL/GenBank/DDBJ databases">
        <title>Whole genome Sequencing of Pseudoxanthomonas gei KCTC 32298 (T).</title>
        <authorList>
            <person name="Kumar S."/>
            <person name="Bansal K."/>
            <person name="Kaur A."/>
            <person name="Patil P."/>
            <person name="Sharma S."/>
            <person name="Patil P.B."/>
        </authorList>
    </citation>
    <scope>NUCLEOTIDE SEQUENCE [LARGE SCALE GENOMIC DNA]</scope>
    <source>
        <strain evidence="3 4">KCTC 32298</strain>
    </source>
</reference>
<dbReference type="EMBL" id="QOVG01000001">
    <property type="protein sequence ID" value="NDK37359.1"/>
    <property type="molecule type" value="Genomic_DNA"/>
</dbReference>